<evidence type="ECO:0000256" key="1">
    <source>
        <dbReference type="SAM" id="MobiDB-lite"/>
    </source>
</evidence>
<dbReference type="GeneID" id="55003868"/>
<keyword evidence="3" id="KW-1185">Reference proteome</keyword>
<sequence>MNTTDDQNLPPDTSPRYYPGDLSVRLLTPETATNGEIPPSPIEISVQPHVTDDMLQLSGTVNATLPGTIDYSVTMYAIWPRSSSFLSTERELREHIRDRGIRELATVLNYELQSLGRKYALPHPVIDDAELEKFDAMVMNDSLGQGYTDLG</sequence>
<gene>
    <name evidence="2" type="primary">27</name>
    <name evidence="2" type="ORF">JUICEBOX_27</name>
</gene>
<feature type="compositionally biased region" description="Polar residues" evidence="1">
    <location>
        <begin position="1"/>
        <end position="11"/>
    </location>
</feature>
<evidence type="ECO:0000313" key="2">
    <source>
        <dbReference type="EMBL" id="AYB69456.1"/>
    </source>
</evidence>
<proteinExistence type="predicted"/>
<accession>A0A385UEM4</accession>
<organism evidence="2 3">
    <name type="scientific">Corynebacterium phage Juicebox</name>
    <dbReference type="NCBI Taxonomy" id="2301600"/>
    <lineage>
        <taxon>Viruses</taxon>
        <taxon>Duplodnaviria</taxon>
        <taxon>Heunggongvirae</taxon>
        <taxon>Uroviricota</taxon>
        <taxon>Caudoviricetes</taxon>
        <taxon>Juiceboxvirus</taxon>
        <taxon>Juiceboxvirus juicebox</taxon>
    </lineage>
</organism>
<protein>
    <submittedName>
        <fullName evidence="2">Uncharacterized protein</fullName>
    </submittedName>
</protein>
<reference evidence="2" key="1">
    <citation type="submission" date="2018-08" db="EMBL/GenBank/DDBJ databases">
        <authorList>
            <person name="Ferrada E.E."/>
            <person name="Latorre B.A."/>
        </authorList>
    </citation>
    <scope>NUCLEOTIDE SEQUENCE</scope>
</reference>
<evidence type="ECO:0000313" key="3">
    <source>
        <dbReference type="Proteomes" id="UP000281572"/>
    </source>
</evidence>
<dbReference type="EMBL" id="MH727550">
    <property type="protein sequence ID" value="AYB69456.1"/>
    <property type="molecule type" value="Genomic_DNA"/>
</dbReference>
<dbReference type="Proteomes" id="UP000281572">
    <property type="component" value="Segment"/>
</dbReference>
<feature type="region of interest" description="Disordered" evidence="1">
    <location>
        <begin position="1"/>
        <end position="20"/>
    </location>
</feature>
<dbReference type="KEGG" id="vg:55003868"/>
<name>A0A385UEM4_9CAUD</name>
<dbReference type="RefSeq" id="YP_009812796.1">
    <property type="nucleotide sequence ID" value="NC_048070.1"/>
</dbReference>